<dbReference type="InterPro" id="IPR006938">
    <property type="entry name" value="DUF624"/>
</dbReference>
<dbReference type="Pfam" id="PF04854">
    <property type="entry name" value="DUF624"/>
    <property type="match status" value="1"/>
</dbReference>
<proteinExistence type="predicted"/>
<dbReference type="RefSeq" id="WP_327606514.1">
    <property type="nucleotide sequence ID" value="NZ_JARZFX010000002.1"/>
</dbReference>
<accession>A0ABU6KCZ1</accession>
<organism evidence="2 3">
    <name type="scientific">Virgibacillus tibetensis</name>
    <dbReference type="NCBI Taxonomy" id="3042313"/>
    <lineage>
        <taxon>Bacteria</taxon>
        <taxon>Bacillati</taxon>
        <taxon>Bacillota</taxon>
        <taxon>Bacilli</taxon>
        <taxon>Bacillales</taxon>
        <taxon>Bacillaceae</taxon>
        <taxon>Virgibacillus</taxon>
    </lineage>
</organism>
<evidence type="ECO:0000256" key="1">
    <source>
        <dbReference type="SAM" id="Phobius"/>
    </source>
</evidence>
<keyword evidence="1" id="KW-0812">Transmembrane</keyword>
<keyword evidence="1" id="KW-1133">Transmembrane helix</keyword>
<feature type="transmembrane region" description="Helical" evidence="1">
    <location>
        <begin position="16"/>
        <end position="38"/>
    </location>
</feature>
<comment type="caution">
    <text evidence="2">The sequence shown here is derived from an EMBL/GenBank/DDBJ whole genome shotgun (WGS) entry which is preliminary data.</text>
</comment>
<protein>
    <submittedName>
        <fullName evidence="2">DUF624 domain-containing protein</fullName>
    </submittedName>
</protein>
<reference evidence="2 3" key="1">
    <citation type="journal article" date="2024" name="Int. J. Syst. Evol. Microbiol.">
        <title>Virgibacillus tibetensis sp. nov., isolated from salt lake on the Tibetan Plateau of China.</title>
        <authorList>
            <person name="Phurbu D."/>
            <person name="Liu Z.-X."/>
            <person name="Wang R."/>
            <person name="Zheng Y.-Y."/>
            <person name="Liu H.-C."/>
            <person name="Zhou Y.-G."/>
            <person name="Yu Y.-J."/>
            <person name="Li A.-H."/>
        </authorList>
    </citation>
    <scope>NUCLEOTIDE SEQUENCE [LARGE SCALE GENOMIC DNA]</scope>
    <source>
        <strain evidence="2 3">C22-A2</strain>
    </source>
</reference>
<keyword evidence="1" id="KW-0472">Membrane</keyword>
<sequence length="197" mass="23550">MLESRFYKILDEVTSIVIINFLFLISSLFIVTFFPALFSMISTVRNKFHKESSEIVRFFFQELWKYRMSANIIGIPAILIGYSFFYYINAFYAINTTWSLYLLPLSIMIFIAYLFFTMQAIFNIIHFDMPMKMWLKNALFMVFYKPQFTIILSIYFVLILLLTYWFQILLFLGTFSLLMYGLVYISLKKISTIKVNE</sequence>
<feature type="transmembrane region" description="Helical" evidence="1">
    <location>
        <begin position="137"/>
        <end position="158"/>
    </location>
</feature>
<feature type="transmembrane region" description="Helical" evidence="1">
    <location>
        <begin position="100"/>
        <end position="125"/>
    </location>
</feature>
<dbReference type="EMBL" id="JARZFX010000002">
    <property type="protein sequence ID" value="MEC5422943.1"/>
    <property type="molecule type" value="Genomic_DNA"/>
</dbReference>
<keyword evidence="3" id="KW-1185">Reference proteome</keyword>
<evidence type="ECO:0000313" key="3">
    <source>
        <dbReference type="Proteomes" id="UP001335737"/>
    </source>
</evidence>
<dbReference type="Proteomes" id="UP001335737">
    <property type="component" value="Unassembled WGS sequence"/>
</dbReference>
<evidence type="ECO:0000313" key="2">
    <source>
        <dbReference type="EMBL" id="MEC5422943.1"/>
    </source>
</evidence>
<name>A0ABU6KCZ1_9BACI</name>
<gene>
    <name evidence="2" type="ORF">QGM71_05455</name>
</gene>
<feature type="transmembrane region" description="Helical" evidence="1">
    <location>
        <begin position="164"/>
        <end position="187"/>
    </location>
</feature>
<feature type="transmembrane region" description="Helical" evidence="1">
    <location>
        <begin position="72"/>
        <end position="94"/>
    </location>
</feature>